<accession>A0ABP6GEK1</accession>
<dbReference type="Gene3D" id="3.40.1030.10">
    <property type="entry name" value="Nucleoside phosphorylase/phosphoribosyltransferase catalytic domain"/>
    <property type="match status" value="1"/>
</dbReference>
<feature type="binding site" evidence="5">
    <location>
        <position position="173"/>
    </location>
    <ligand>
        <name>anthranilate</name>
        <dbReference type="ChEBI" id="CHEBI:16567"/>
        <label>2</label>
    </ligand>
</feature>
<dbReference type="NCBIfam" id="TIGR01245">
    <property type="entry name" value="trpD"/>
    <property type="match status" value="1"/>
</dbReference>
<comment type="caution">
    <text evidence="5">Lacks conserved residue(s) required for the propagation of feature annotation.</text>
</comment>
<dbReference type="EMBL" id="BAAASL010000017">
    <property type="protein sequence ID" value="GAA2721240.1"/>
    <property type="molecule type" value="Genomic_DNA"/>
</dbReference>
<keyword evidence="2 5" id="KW-0808">Transferase</keyword>
<dbReference type="Pfam" id="PF00591">
    <property type="entry name" value="Glycos_transf_3"/>
    <property type="match status" value="1"/>
</dbReference>
<evidence type="ECO:0000256" key="2">
    <source>
        <dbReference type="ARBA" id="ARBA00022679"/>
    </source>
</evidence>
<reference evidence="9" key="1">
    <citation type="journal article" date="2019" name="Int. J. Syst. Evol. Microbiol.">
        <title>The Global Catalogue of Microorganisms (GCM) 10K type strain sequencing project: providing services to taxonomists for standard genome sequencing and annotation.</title>
        <authorList>
            <consortium name="The Broad Institute Genomics Platform"/>
            <consortium name="The Broad Institute Genome Sequencing Center for Infectious Disease"/>
            <person name="Wu L."/>
            <person name="Ma J."/>
        </authorList>
    </citation>
    <scope>NUCLEOTIDE SEQUENCE [LARGE SCALE GENOMIC DNA]</scope>
    <source>
        <strain evidence="9">JCM 4542</strain>
    </source>
</reference>
<keyword evidence="4 5" id="KW-0057">Aromatic amino acid biosynthesis</keyword>
<evidence type="ECO:0000256" key="5">
    <source>
        <dbReference type="HAMAP-Rule" id="MF_00211"/>
    </source>
</evidence>
<feature type="binding site" evidence="5">
    <location>
        <begin position="90"/>
        <end position="91"/>
    </location>
    <ligand>
        <name>5-phospho-alpha-D-ribose 1-diphosphate</name>
        <dbReference type="ChEBI" id="CHEBI:58017"/>
    </ligand>
</feature>
<sequence>MTGASAFTDFKDVVRTVATGAALTRHQAAHAFEMMMAGRATPSQMGALLMAMRLRGETVEEITGAVTAMRARMLPVAAPPGAMDLLGTGGDASGSYNITTCAAFVVAGAGVPVAKQGNRALSSRSGAADVLAALGVRIQLPPAAIERCLAEAGIGFMFAPDHHPASRHVHPTRIELATRTVFNLMGPLTNPAGVRRQVVGVFAREWTEPLARVLGELGSERALVVHGSDGLDEITTAGPTTIASLENGTVRTFEVAPEDVGLPRVAPEHLKGGDARANADALRAVLRGEPGPYRDVALFNAAAGLVVAGRAADLKEGVALAAQSVDSGEALRRLDLLVAASNA</sequence>
<comment type="function">
    <text evidence="5">Catalyzes the transfer of the phosphoribosyl group of 5-phosphorylribose-1-pyrophosphate (PRPP) to anthranilate to yield N-(5'-phosphoribosyl)-anthranilate (PRA).</text>
</comment>
<dbReference type="Proteomes" id="UP001500886">
    <property type="component" value="Unassembled WGS sequence"/>
</dbReference>
<feature type="binding site" evidence="5">
    <location>
        <begin position="115"/>
        <end position="123"/>
    </location>
    <ligand>
        <name>5-phospho-alpha-D-ribose 1-diphosphate</name>
        <dbReference type="ChEBI" id="CHEBI:58017"/>
    </ligand>
</feature>
<evidence type="ECO:0000256" key="3">
    <source>
        <dbReference type="ARBA" id="ARBA00022822"/>
    </source>
</evidence>
<dbReference type="Gene3D" id="1.20.970.10">
    <property type="entry name" value="Transferase, Pyrimidine Nucleoside Phosphorylase, Chain C"/>
    <property type="match status" value="1"/>
</dbReference>
<feature type="binding site" evidence="5">
    <location>
        <position position="233"/>
    </location>
    <ligand>
        <name>Mg(2+)</name>
        <dbReference type="ChEBI" id="CHEBI:18420"/>
        <label>1</label>
    </ligand>
</feature>
<feature type="binding site" evidence="5">
    <location>
        <begin position="97"/>
        <end position="100"/>
    </location>
    <ligand>
        <name>5-phospho-alpha-D-ribose 1-diphosphate</name>
        <dbReference type="ChEBI" id="CHEBI:58017"/>
    </ligand>
</feature>
<gene>
    <name evidence="8" type="primary">trpD_1</name>
    <name evidence="5" type="synonym">trpD</name>
    <name evidence="8" type="ORF">GCM10010315_43520</name>
</gene>
<feature type="binding site" evidence="5">
    <location>
        <position position="99"/>
    </location>
    <ligand>
        <name>Mg(2+)</name>
        <dbReference type="ChEBI" id="CHEBI:18420"/>
        <label>1</label>
    </ligand>
</feature>
<dbReference type="SUPFAM" id="SSF47648">
    <property type="entry name" value="Nucleoside phosphorylase/phosphoribosyltransferase N-terminal domain"/>
    <property type="match status" value="1"/>
</dbReference>
<feature type="binding site" evidence="5">
    <location>
        <position position="87"/>
    </location>
    <ligand>
        <name>anthranilate</name>
        <dbReference type="ChEBI" id="CHEBI:16567"/>
        <label>1</label>
    </ligand>
</feature>
<keyword evidence="9" id="KW-1185">Reference proteome</keyword>
<feature type="domain" description="Glycosyl transferase family 3" evidence="6">
    <location>
        <begin position="82"/>
        <end position="331"/>
    </location>
</feature>
<evidence type="ECO:0000313" key="8">
    <source>
        <dbReference type="EMBL" id="GAA2721240.1"/>
    </source>
</evidence>
<comment type="pathway">
    <text evidence="5">Amino-acid biosynthesis; L-tryptophan biosynthesis; L-tryptophan from chorismate: step 2/5.</text>
</comment>
<dbReference type="Pfam" id="PF02885">
    <property type="entry name" value="Glycos_trans_3N"/>
    <property type="match status" value="1"/>
</dbReference>
<dbReference type="InterPro" id="IPR035902">
    <property type="entry name" value="Nuc_phospho_transferase"/>
</dbReference>
<evidence type="ECO:0000313" key="9">
    <source>
        <dbReference type="Proteomes" id="UP001500886"/>
    </source>
</evidence>
<feature type="domain" description="Glycosyl transferase family 3 N-terminal" evidence="7">
    <location>
        <begin position="11"/>
        <end position="72"/>
    </location>
</feature>
<dbReference type="InterPro" id="IPR017459">
    <property type="entry name" value="Glycosyl_Trfase_fam3_N_dom"/>
</dbReference>
<comment type="caution">
    <text evidence="8">The sequence shown here is derived from an EMBL/GenBank/DDBJ whole genome shotgun (WGS) entry which is preliminary data.</text>
</comment>
<feature type="binding site" evidence="5">
    <location>
        <position position="95"/>
    </location>
    <ligand>
        <name>5-phospho-alpha-D-ribose 1-diphosphate</name>
        <dbReference type="ChEBI" id="CHEBI:58017"/>
    </ligand>
</feature>
<keyword evidence="5" id="KW-0479">Metal-binding</keyword>
<organism evidence="8 9">
    <name type="scientific">Streptomyces luteosporeus</name>
    <dbReference type="NCBI Taxonomy" id="173856"/>
    <lineage>
        <taxon>Bacteria</taxon>
        <taxon>Bacillati</taxon>
        <taxon>Actinomycetota</taxon>
        <taxon>Actinomycetes</taxon>
        <taxon>Kitasatosporales</taxon>
        <taxon>Streptomycetaceae</taxon>
        <taxon>Streptomyces</taxon>
    </lineage>
</organism>
<evidence type="ECO:0000256" key="4">
    <source>
        <dbReference type="ARBA" id="ARBA00023141"/>
    </source>
</evidence>
<comment type="subunit">
    <text evidence="5">Homodimer.</text>
</comment>
<dbReference type="PANTHER" id="PTHR43285">
    <property type="entry name" value="ANTHRANILATE PHOSPHORIBOSYLTRANSFERASE"/>
    <property type="match status" value="1"/>
</dbReference>
<dbReference type="InterPro" id="IPR036320">
    <property type="entry name" value="Glycosyl_Trfase_fam3_N_dom_sf"/>
</dbReference>
<dbReference type="SUPFAM" id="SSF52418">
    <property type="entry name" value="Nucleoside phosphorylase/phosphoribosyltransferase catalytic domain"/>
    <property type="match status" value="1"/>
</dbReference>
<feature type="binding site" evidence="5">
    <location>
        <position position="87"/>
    </location>
    <ligand>
        <name>5-phospho-alpha-D-ribose 1-diphosphate</name>
        <dbReference type="ChEBI" id="CHEBI:58017"/>
    </ligand>
</feature>
<protein>
    <recommendedName>
        <fullName evidence="5">Anthranilate phosphoribosyltransferase</fullName>
        <ecNumber evidence="5">2.4.2.18</ecNumber>
    </recommendedName>
</protein>
<dbReference type="InterPro" id="IPR005940">
    <property type="entry name" value="Anthranilate_Pribosyl_Tfrase"/>
</dbReference>
<dbReference type="PANTHER" id="PTHR43285:SF2">
    <property type="entry name" value="ANTHRANILATE PHOSPHORIBOSYLTRANSFERASE"/>
    <property type="match status" value="1"/>
</dbReference>
<keyword evidence="5" id="KW-0028">Amino-acid biosynthesis</keyword>
<name>A0ABP6GEK1_9ACTN</name>
<dbReference type="RefSeq" id="WP_344437118.1">
    <property type="nucleotide sequence ID" value="NZ_BAAASL010000017.1"/>
</dbReference>
<comment type="catalytic activity">
    <reaction evidence="5">
        <text>N-(5-phospho-beta-D-ribosyl)anthranilate + diphosphate = 5-phospho-alpha-D-ribose 1-diphosphate + anthranilate</text>
        <dbReference type="Rhea" id="RHEA:11768"/>
        <dbReference type="ChEBI" id="CHEBI:16567"/>
        <dbReference type="ChEBI" id="CHEBI:18277"/>
        <dbReference type="ChEBI" id="CHEBI:33019"/>
        <dbReference type="ChEBI" id="CHEBI:58017"/>
        <dbReference type="EC" id="2.4.2.18"/>
    </reaction>
</comment>
<keyword evidence="1 5" id="KW-0328">Glycosyltransferase</keyword>
<dbReference type="HAMAP" id="MF_00211">
    <property type="entry name" value="TrpD"/>
    <property type="match status" value="1"/>
</dbReference>
<dbReference type="InterPro" id="IPR000312">
    <property type="entry name" value="Glycosyl_Trfase_fam3"/>
</dbReference>
<comment type="cofactor">
    <cofactor evidence="5">
        <name>Mg(2+)</name>
        <dbReference type="ChEBI" id="CHEBI:18420"/>
    </cofactor>
    <text evidence="5">Binds 2 magnesium ions per monomer.</text>
</comment>
<evidence type="ECO:0000259" key="6">
    <source>
        <dbReference type="Pfam" id="PF00591"/>
    </source>
</evidence>
<feature type="binding site" evidence="5">
    <location>
        <position position="118"/>
    </location>
    <ligand>
        <name>anthranilate</name>
        <dbReference type="ChEBI" id="CHEBI:16567"/>
        <label>1</label>
    </ligand>
</feature>
<feature type="binding site" evidence="5">
    <location>
        <position position="232"/>
    </location>
    <ligand>
        <name>Mg(2+)</name>
        <dbReference type="ChEBI" id="CHEBI:18420"/>
        <label>2</label>
    </ligand>
</feature>
<feature type="binding site" evidence="5">
    <location>
        <position position="233"/>
    </location>
    <ligand>
        <name>Mg(2+)</name>
        <dbReference type="ChEBI" id="CHEBI:18420"/>
        <label>2</label>
    </ligand>
</feature>
<dbReference type="EC" id="2.4.2.18" evidence="5"/>
<comment type="similarity">
    <text evidence="5">Belongs to the anthranilate phosphoribosyltransferase family.</text>
</comment>
<keyword evidence="5" id="KW-0460">Magnesium</keyword>
<feature type="binding site" evidence="5">
    <location>
        <position position="127"/>
    </location>
    <ligand>
        <name>5-phospho-alpha-D-ribose 1-diphosphate</name>
        <dbReference type="ChEBI" id="CHEBI:58017"/>
    </ligand>
</feature>
<dbReference type="GO" id="GO:0016757">
    <property type="term" value="F:glycosyltransferase activity"/>
    <property type="evidence" value="ECO:0007669"/>
    <property type="project" value="UniProtKB-KW"/>
</dbReference>
<evidence type="ECO:0000259" key="7">
    <source>
        <dbReference type="Pfam" id="PF02885"/>
    </source>
</evidence>
<keyword evidence="3 5" id="KW-0822">Tryptophan biosynthesis</keyword>
<proteinExistence type="inferred from homology"/>
<evidence type="ECO:0000256" key="1">
    <source>
        <dbReference type="ARBA" id="ARBA00022676"/>
    </source>
</evidence>